<keyword evidence="1" id="KW-0472">Membrane</keyword>
<gene>
    <name evidence="3" type="ORF">DXC17_15790</name>
    <name evidence="2" type="ORF">DXD04_06340</name>
</gene>
<dbReference type="InterPro" id="IPR031709">
    <property type="entry name" value="PutAbiC"/>
</dbReference>
<evidence type="ECO:0000313" key="4">
    <source>
        <dbReference type="Proteomes" id="UP000260780"/>
    </source>
</evidence>
<dbReference type="Proteomes" id="UP000260780">
    <property type="component" value="Unassembled WGS sequence"/>
</dbReference>
<dbReference type="Pfam" id="PF16872">
    <property type="entry name" value="putAbiC"/>
    <property type="match status" value="1"/>
</dbReference>
<accession>A0A3E4VXW9</accession>
<feature type="transmembrane region" description="Helical" evidence="1">
    <location>
        <begin position="44"/>
        <end position="62"/>
    </location>
</feature>
<name>A0A3E4VXW9_9BACT</name>
<dbReference type="EMBL" id="QSQT01000010">
    <property type="protein sequence ID" value="RGK56402.1"/>
    <property type="molecule type" value="Genomic_DNA"/>
</dbReference>
<evidence type="ECO:0008006" key="6">
    <source>
        <dbReference type="Google" id="ProtNLM"/>
    </source>
</evidence>
<dbReference type="EMBL" id="QSTF01000062">
    <property type="protein sequence ID" value="RGM34785.1"/>
    <property type="molecule type" value="Genomic_DNA"/>
</dbReference>
<dbReference type="RefSeq" id="WP_117671850.1">
    <property type="nucleotide sequence ID" value="NZ_CABOGR010000010.1"/>
</dbReference>
<evidence type="ECO:0000313" key="5">
    <source>
        <dbReference type="Proteomes" id="UP000260862"/>
    </source>
</evidence>
<comment type="caution">
    <text evidence="3">The sequence shown here is derived from an EMBL/GenBank/DDBJ whole genome shotgun (WGS) entry which is preliminary data.</text>
</comment>
<keyword evidence="1" id="KW-0812">Transmembrane</keyword>
<feature type="transmembrane region" description="Helical" evidence="1">
    <location>
        <begin position="12"/>
        <end position="32"/>
    </location>
</feature>
<evidence type="ECO:0000313" key="2">
    <source>
        <dbReference type="EMBL" id="RGK56402.1"/>
    </source>
</evidence>
<sequence length="359" mass="42718">MRRLKKYIKNERSWIITISIIAFSILCCFFISERSKFHWGDFGSILGAITGLIAFIGVLYTSKQNKQQFLNSEERSTFFEMLKIFISYRDSLRVKKIDWKYDKTLHDWNIIQYEEFCTTEKTYQQITFELCCIFYVEIRNNIPNYLSKEEFAKEIIPSNRSTIQWYSSYNYLAIAINNIYNGYNWSKSGGVVNQIPINLNTYDYICLIAIRTYLKQNNFKPIIEAISKTADFCFSKYINQLGTYFRNAYYILEMVSGFNYPKKYSDIFRAQLSKDELVLLFFNSFSSLSNNKTRQLYLDADLFNNLELKDIRLKENINNISRMEYISFPSTLQQNPVKNEYVSYEFLSRLYKSIDIKND</sequence>
<dbReference type="Proteomes" id="UP000260862">
    <property type="component" value="Unassembled WGS sequence"/>
</dbReference>
<protein>
    <recommendedName>
        <fullName evidence="6">Phage abortive infection protein</fullName>
    </recommendedName>
</protein>
<evidence type="ECO:0000256" key="1">
    <source>
        <dbReference type="SAM" id="Phobius"/>
    </source>
</evidence>
<organism evidence="3 4">
    <name type="scientific">Phocaeicola plebeius</name>
    <dbReference type="NCBI Taxonomy" id="310297"/>
    <lineage>
        <taxon>Bacteria</taxon>
        <taxon>Pseudomonadati</taxon>
        <taxon>Bacteroidota</taxon>
        <taxon>Bacteroidia</taxon>
        <taxon>Bacteroidales</taxon>
        <taxon>Bacteroidaceae</taxon>
        <taxon>Phocaeicola</taxon>
    </lineage>
</organism>
<keyword evidence="1" id="KW-1133">Transmembrane helix</keyword>
<proteinExistence type="predicted"/>
<reference evidence="4 5" key="1">
    <citation type="submission" date="2018-08" db="EMBL/GenBank/DDBJ databases">
        <title>A genome reference for cultivated species of the human gut microbiota.</title>
        <authorList>
            <person name="Zou Y."/>
            <person name="Xue W."/>
            <person name="Luo G."/>
        </authorList>
    </citation>
    <scope>NUCLEOTIDE SEQUENCE [LARGE SCALE GENOMIC DNA]</scope>
    <source>
        <strain evidence="3 4">OM08-14</strain>
        <strain evidence="2 5">TF10-3AC</strain>
    </source>
</reference>
<dbReference type="AlphaFoldDB" id="A0A3E4VXW9"/>
<keyword evidence="5" id="KW-1185">Reference proteome</keyword>
<evidence type="ECO:0000313" key="3">
    <source>
        <dbReference type="EMBL" id="RGM34785.1"/>
    </source>
</evidence>